<dbReference type="EMBL" id="MSFO01000003">
    <property type="protein sequence ID" value="PLB50952.1"/>
    <property type="molecule type" value="Genomic_DNA"/>
</dbReference>
<sequence>MKFTTAISFLVATGAMVSAYPSNQNEEALKGQVQEIASSGKVQGVQHSQKASSDCVGPQLCCGTLTTPLDPVVDPLLKTLGVDLANIVGSVGLLCHGYDSSCTTTPQCCTEANLLGGTVALGCADAN</sequence>
<dbReference type="AlphaFoldDB" id="A0A2I2GDK4"/>
<dbReference type="Proteomes" id="UP000234275">
    <property type="component" value="Unassembled WGS sequence"/>
</dbReference>
<keyword evidence="4" id="KW-1185">Reference proteome</keyword>
<keyword evidence="2" id="KW-0134">Cell wall</keyword>
<protein>
    <recommendedName>
        <fullName evidence="2">Hydrophobin</fullName>
    </recommendedName>
</protein>
<feature type="signal peptide" evidence="2">
    <location>
        <begin position="1"/>
        <end position="19"/>
    </location>
</feature>
<dbReference type="GeneID" id="36550242"/>
<dbReference type="InterPro" id="IPR001338">
    <property type="entry name" value="Class_I_Hydrophobin"/>
</dbReference>
<comment type="subcellular location">
    <subcellularLocation>
        <location evidence="2">Secreted</location>
        <location evidence="2">Cell wall</location>
    </subcellularLocation>
</comment>
<keyword evidence="2" id="KW-0732">Signal</keyword>
<reference evidence="3 4" key="1">
    <citation type="submission" date="2016-12" db="EMBL/GenBank/DDBJ databases">
        <title>The genomes of Aspergillus section Nigri reveals drivers in fungal speciation.</title>
        <authorList>
            <consortium name="DOE Joint Genome Institute"/>
            <person name="Vesth T.C."/>
            <person name="Nybo J."/>
            <person name="Theobald S."/>
            <person name="Brandl J."/>
            <person name="Frisvad J.C."/>
            <person name="Nielsen K.F."/>
            <person name="Lyhne E.K."/>
            <person name="Kogle M.E."/>
            <person name="Kuo A."/>
            <person name="Riley R."/>
            <person name="Clum A."/>
            <person name="Nolan M."/>
            <person name="Lipzen A."/>
            <person name="Salamov A."/>
            <person name="Henrissat B."/>
            <person name="Wiebenga A."/>
            <person name="De Vries R.P."/>
            <person name="Grigoriev I.V."/>
            <person name="Mortensen U.H."/>
            <person name="Andersen M.R."/>
            <person name="Baker S.E."/>
        </authorList>
    </citation>
    <scope>NUCLEOTIDE SEQUENCE [LARGE SCALE GENOMIC DNA]</scope>
    <source>
        <strain evidence="3 4">IBT 23096</strain>
    </source>
</reference>
<accession>A0A2I2GDK4</accession>
<organism evidence="3 4">
    <name type="scientific">Aspergillus steynii IBT 23096</name>
    <dbReference type="NCBI Taxonomy" id="1392250"/>
    <lineage>
        <taxon>Eukaryota</taxon>
        <taxon>Fungi</taxon>
        <taxon>Dikarya</taxon>
        <taxon>Ascomycota</taxon>
        <taxon>Pezizomycotina</taxon>
        <taxon>Eurotiomycetes</taxon>
        <taxon>Eurotiomycetidae</taxon>
        <taxon>Eurotiales</taxon>
        <taxon>Aspergillaceae</taxon>
        <taxon>Aspergillus</taxon>
        <taxon>Aspergillus subgen. Circumdati</taxon>
    </lineage>
</organism>
<comment type="similarity">
    <text evidence="2">Belongs to the fungal hydrophobin family.</text>
</comment>
<feature type="chain" id="PRO_5013985760" description="Hydrophobin" evidence="2">
    <location>
        <begin position="20"/>
        <end position="127"/>
    </location>
</feature>
<evidence type="ECO:0000313" key="3">
    <source>
        <dbReference type="EMBL" id="PLB50952.1"/>
    </source>
</evidence>
<dbReference type="CDD" id="cd23507">
    <property type="entry name" value="hydrophobin_I"/>
    <property type="match status" value="1"/>
</dbReference>
<dbReference type="VEuPathDB" id="FungiDB:P170DRAFT_156935"/>
<evidence type="ECO:0000256" key="2">
    <source>
        <dbReference type="RuleBase" id="RU365009"/>
    </source>
</evidence>
<dbReference type="RefSeq" id="XP_024706254.1">
    <property type="nucleotide sequence ID" value="XM_024842545.1"/>
</dbReference>
<dbReference type="GO" id="GO:0005199">
    <property type="term" value="F:structural constituent of cell wall"/>
    <property type="evidence" value="ECO:0007669"/>
    <property type="project" value="InterPro"/>
</dbReference>
<proteinExistence type="inferred from homology"/>
<comment type="caution">
    <text evidence="3">The sequence shown here is derived from an EMBL/GenBank/DDBJ whole genome shotgun (WGS) entry which is preliminary data.</text>
</comment>
<keyword evidence="2" id="KW-0964">Secreted</keyword>
<evidence type="ECO:0000256" key="1">
    <source>
        <dbReference type="ARBA" id="ARBA00023157"/>
    </source>
</evidence>
<dbReference type="GO" id="GO:0009277">
    <property type="term" value="C:fungal-type cell wall"/>
    <property type="evidence" value="ECO:0007669"/>
    <property type="project" value="InterPro"/>
</dbReference>
<gene>
    <name evidence="3" type="ORF">P170DRAFT_156935</name>
</gene>
<evidence type="ECO:0000313" key="4">
    <source>
        <dbReference type="Proteomes" id="UP000234275"/>
    </source>
</evidence>
<dbReference type="Pfam" id="PF01185">
    <property type="entry name" value="Hydrophobin"/>
    <property type="match status" value="1"/>
</dbReference>
<keyword evidence="1 2" id="KW-1015">Disulfide bond</keyword>
<name>A0A2I2GDK4_9EURO</name>
<dbReference type="OrthoDB" id="4225815at2759"/>